<proteinExistence type="inferred from homology"/>
<dbReference type="InterPro" id="IPR002347">
    <property type="entry name" value="SDR_fam"/>
</dbReference>
<protein>
    <submittedName>
        <fullName evidence="3">SDR family oxidoreductase</fullName>
    </submittedName>
</protein>
<dbReference type="EMBL" id="JAKLTQ010000007">
    <property type="protein sequence ID" value="MCG2622610.1"/>
    <property type="molecule type" value="Genomic_DNA"/>
</dbReference>
<organism evidence="3 4">
    <name type="scientific">Arthrobacter hankyongi</name>
    <dbReference type="NCBI Taxonomy" id="2904801"/>
    <lineage>
        <taxon>Bacteria</taxon>
        <taxon>Bacillati</taxon>
        <taxon>Actinomycetota</taxon>
        <taxon>Actinomycetes</taxon>
        <taxon>Micrococcales</taxon>
        <taxon>Micrococcaceae</taxon>
        <taxon>Arthrobacter</taxon>
    </lineage>
</organism>
<evidence type="ECO:0000256" key="1">
    <source>
        <dbReference type="ARBA" id="ARBA00006484"/>
    </source>
</evidence>
<dbReference type="Pfam" id="PF13561">
    <property type="entry name" value="adh_short_C2"/>
    <property type="match status" value="1"/>
</dbReference>
<dbReference type="Proteomes" id="UP001165368">
    <property type="component" value="Unassembled WGS sequence"/>
</dbReference>
<dbReference type="SUPFAM" id="SSF51735">
    <property type="entry name" value="NAD(P)-binding Rossmann-fold domains"/>
    <property type="match status" value="1"/>
</dbReference>
<evidence type="ECO:0000256" key="2">
    <source>
        <dbReference type="ARBA" id="ARBA00023002"/>
    </source>
</evidence>
<keyword evidence="4" id="KW-1185">Reference proteome</keyword>
<accession>A0ABS9L7I4</accession>
<evidence type="ECO:0000313" key="4">
    <source>
        <dbReference type="Proteomes" id="UP001165368"/>
    </source>
</evidence>
<reference evidence="3" key="1">
    <citation type="submission" date="2022-01" db="EMBL/GenBank/DDBJ databases">
        <authorList>
            <person name="Jo J.-H."/>
            <person name="Im W.-T."/>
        </authorList>
    </citation>
    <scope>NUCLEOTIDE SEQUENCE</scope>
    <source>
        <strain evidence="3">I2-34</strain>
    </source>
</reference>
<comment type="similarity">
    <text evidence="1">Belongs to the short-chain dehydrogenases/reductases (SDR) family.</text>
</comment>
<name>A0ABS9L7I4_9MICC</name>
<dbReference type="PANTHER" id="PTHR42760">
    <property type="entry name" value="SHORT-CHAIN DEHYDROGENASES/REDUCTASES FAMILY MEMBER"/>
    <property type="match status" value="1"/>
</dbReference>
<keyword evidence="2" id="KW-0560">Oxidoreductase</keyword>
<evidence type="ECO:0000313" key="3">
    <source>
        <dbReference type="EMBL" id="MCG2622610.1"/>
    </source>
</evidence>
<dbReference type="NCBIfam" id="NF005559">
    <property type="entry name" value="PRK07231.1"/>
    <property type="match status" value="1"/>
</dbReference>
<sequence length="261" mass="27128">MTVTQEPSTYPELFSLTGRRAVVTGAGKGIGREIATALAEAGAHVIVAELDKALGQQAAAELVAAGGSAEAHSLDVTDGRAVEEFAAAVGAIDILVNNAGVAYIEPPLETTDEGWAKTMDVNCNAAFWCSRAFGRRMAEQGSGSIVNVGSICGQVVTRPQNSVAYMTSKGAIHMMTKSMATDLAPRNVRVNAVAPGYVETAMTQEVRRNAPEMLDAWVSGTPMGRLARPAEVAAAVLFLASDASSYCTGSVLNVDGGYTAW</sequence>
<dbReference type="PRINTS" id="PR00081">
    <property type="entry name" value="GDHRDH"/>
</dbReference>
<dbReference type="InterPro" id="IPR036291">
    <property type="entry name" value="NAD(P)-bd_dom_sf"/>
</dbReference>
<comment type="caution">
    <text evidence="3">The sequence shown here is derived from an EMBL/GenBank/DDBJ whole genome shotgun (WGS) entry which is preliminary data.</text>
</comment>
<dbReference type="Gene3D" id="3.40.50.720">
    <property type="entry name" value="NAD(P)-binding Rossmann-like Domain"/>
    <property type="match status" value="1"/>
</dbReference>
<gene>
    <name evidence="3" type="ORF">LVY72_11880</name>
</gene>
<dbReference type="PANTHER" id="PTHR42760:SF115">
    <property type="entry name" value="3-OXOACYL-[ACYL-CARRIER-PROTEIN] REDUCTASE FABG"/>
    <property type="match status" value="1"/>
</dbReference>
<dbReference type="PRINTS" id="PR00080">
    <property type="entry name" value="SDRFAMILY"/>
</dbReference>
<dbReference type="RefSeq" id="WP_237821078.1">
    <property type="nucleotide sequence ID" value="NZ_JAKLTQ010000007.1"/>
</dbReference>